<sequence>MLRIRSAQKYIAVLPLLIVFYLAVGIHALHPFVHRHLHSATPEHSSTHYDQHHHTHDASGQKTVGLFAKTELKHHCPLCEFLACNWLLVSSSKKLTFSIPSFQQVFLSYQAVLGSAQLSSYPIRGPPVLFS</sequence>
<accession>A0AAU8M0E0</accession>
<evidence type="ECO:0000313" key="2">
    <source>
        <dbReference type="EMBL" id="XCN74698.1"/>
    </source>
</evidence>
<evidence type="ECO:0008006" key="3">
    <source>
        <dbReference type="Google" id="ProtNLM"/>
    </source>
</evidence>
<name>A0AAU8M0E0_9BACT</name>
<dbReference type="AlphaFoldDB" id="A0AAU8M0E0"/>
<keyword evidence="1" id="KW-1133">Transmembrane helix</keyword>
<keyword evidence="1" id="KW-0472">Membrane</keyword>
<evidence type="ECO:0000256" key="1">
    <source>
        <dbReference type="SAM" id="Phobius"/>
    </source>
</evidence>
<reference evidence="2" key="2">
    <citation type="submission" date="2024-06" db="EMBL/GenBank/DDBJ databases">
        <authorList>
            <person name="Plum-Jensen L.E."/>
            <person name="Schramm A."/>
            <person name="Marshall I.P.G."/>
        </authorList>
    </citation>
    <scope>NUCLEOTIDE SEQUENCE</scope>
    <source>
        <strain evidence="2">Rat1</strain>
    </source>
</reference>
<dbReference type="KEGG" id="eaj:Q3M24_08145"/>
<keyword evidence="1" id="KW-0812">Transmembrane</keyword>
<organism evidence="2">
    <name type="scientific">Candidatus Electrothrix aestuarii</name>
    <dbReference type="NCBI Taxonomy" id="3062594"/>
    <lineage>
        <taxon>Bacteria</taxon>
        <taxon>Pseudomonadati</taxon>
        <taxon>Thermodesulfobacteriota</taxon>
        <taxon>Desulfobulbia</taxon>
        <taxon>Desulfobulbales</taxon>
        <taxon>Desulfobulbaceae</taxon>
        <taxon>Candidatus Electrothrix</taxon>
    </lineage>
</organism>
<dbReference type="EMBL" id="CP159373">
    <property type="protein sequence ID" value="XCN74698.1"/>
    <property type="molecule type" value="Genomic_DNA"/>
</dbReference>
<protein>
    <recommendedName>
        <fullName evidence="3">DUF2946 domain-containing protein</fullName>
    </recommendedName>
</protein>
<proteinExistence type="predicted"/>
<gene>
    <name evidence="2" type="ORF">Q3M24_08145</name>
</gene>
<reference evidence="2" key="1">
    <citation type="journal article" date="2024" name="Syst. Appl. Microbiol.">
        <title>First single-strain enrichments of Electrothrix cable bacteria, description of E. aestuarii sp. nov. and E. rattekaaiensis sp. nov., and proposal of a cable bacteria taxonomy following the rules of the SeqCode.</title>
        <authorList>
            <person name="Plum-Jensen L.E."/>
            <person name="Schramm A."/>
            <person name="Marshall I.P.G."/>
        </authorList>
    </citation>
    <scope>NUCLEOTIDE SEQUENCE</scope>
    <source>
        <strain evidence="2">Rat1</strain>
    </source>
</reference>
<feature type="transmembrane region" description="Helical" evidence="1">
    <location>
        <begin position="12"/>
        <end position="33"/>
    </location>
</feature>